<feature type="compositionally biased region" description="Basic and acidic residues" evidence="2">
    <location>
        <begin position="230"/>
        <end position="244"/>
    </location>
</feature>
<dbReference type="InterPro" id="IPR052341">
    <property type="entry name" value="LOG_family_nucleotidases"/>
</dbReference>
<keyword evidence="1" id="KW-0378">Hydrolase</keyword>
<comment type="caution">
    <text evidence="3">The sequence shown here is derived from an EMBL/GenBank/DDBJ whole genome shotgun (WGS) entry which is preliminary data.</text>
</comment>
<accession>A0A7W9SSZ0</accession>
<dbReference type="InterPro" id="IPR005269">
    <property type="entry name" value="LOG"/>
</dbReference>
<reference evidence="3 4" key="1">
    <citation type="submission" date="2020-08" db="EMBL/GenBank/DDBJ databases">
        <title>Genomic Encyclopedia of Type Strains, Phase IV (KMG-IV): sequencing the most valuable type-strain genomes for metagenomic binning, comparative biology and taxonomic classification.</title>
        <authorList>
            <person name="Goeker M."/>
        </authorList>
    </citation>
    <scope>NUCLEOTIDE SEQUENCE [LARGE SCALE GENOMIC DNA]</scope>
    <source>
        <strain evidence="3 4">DSM 23562</strain>
    </source>
</reference>
<comment type="similarity">
    <text evidence="1">Belongs to the LOG family.</text>
</comment>
<dbReference type="GO" id="GO:0016787">
    <property type="term" value="F:hydrolase activity"/>
    <property type="evidence" value="ECO:0007669"/>
    <property type="project" value="UniProtKB-KW"/>
</dbReference>
<dbReference type="AlphaFoldDB" id="A0A7W9SSZ0"/>
<dbReference type="Proteomes" id="UP000520814">
    <property type="component" value="Unassembled WGS sequence"/>
</dbReference>
<evidence type="ECO:0000313" key="4">
    <source>
        <dbReference type="Proteomes" id="UP000520814"/>
    </source>
</evidence>
<evidence type="ECO:0000256" key="2">
    <source>
        <dbReference type="SAM" id="MobiDB-lite"/>
    </source>
</evidence>
<gene>
    <name evidence="3" type="ORF">HNQ39_003630</name>
</gene>
<keyword evidence="4" id="KW-1185">Reference proteome</keyword>
<evidence type="ECO:0000313" key="3">
    <source>
        <dbReference type="EMBL" id="MBB6051820.1"/>
    </source>
</evidence>
<proteinExistence type="inferred from homology"/>
<dbReference type="EC" id="3.2.2.n1" evidence="1"/>
<evidence type="ECO:0000256" key="1">
    <source>
        <dbReference type="RuleBase" id="RU363015"/>
    </source>
</evidence>
<name>A0A7W9SSZ0_ARMRO</name>
<dbReference type="PANTHER" id="PTHR43393">
    <property type="entry name" value="CYTOKININ RIBOSIDE 5'-MONOPHOSPHATE PHOSPHORIBOHYDROLASE"/>
    <property type="match status" value="1"/>
</dbReference>
<dbReference type="NCBIfam" id="TIGR00730">
    <property type="entry name" value="Rossman fold protein, TIGR00730 family"/>
    <property type="match status" value="1"/>
</dbReference>
<keyword evidence="1" id="KW-0203">Cytokinin biosynthesis</keyword>
<feature type="region of interest" description="Disordered" evidence="2">
    <location>
        <begin position="230"/>
        <end position="254"/>
    </location>
</feature>
<sequence>MTQRKSTRDEHLLTPQRQHRGEAWPTDSWRVLRIQSEFVKGFDALGDLGPAVTIFGSARTKPDDPQYQMTVETARLIGEAGFNIITGGGPGIMEAGNKGASEAKVQSIGLNIELPFEQHINPYCTETIDFHYFFVRKTMLVRYAQAFVIFPGGFGTLDELMESLTLIQTGKIHNFPVILVGSEFWGGLVEWLRSSVLVHGKISPEDMDLFYLVDSPEEVRDIIVHALRGDSDQEEREEKARQETAKVYAPYPFS</sequence>
<organism evidence="3 4">
    <name type="scientific">Armatimonas rosea</name>
    <dbReference type="NCBI Taxonomy" id="685828"/>
    <lineage>
        <taxon>Bacteria</taxon>
        <taxon>Bacillati</taxon>
        <taxon>Armatimonadota</taxon>
        <taxon>Armatimonadia</taxon>
        <taxon>Armatimonadales</taxon>
        <taxon>Armatimonadaceae</taxon>
        <taxon>Armatimonas</taxon>
    </lineage>
</organism>
<dbReference type="GO" id="GO:0009691">
    <property type="term" value="P:cytokinin biosynthetic process"/>
    <property type="evidence" value="ECO:0007669"/>
    <property type="project" value="UniProtKB-UniRule"/>
</dbReference>
<dbReference type="FunFam" id="3.40.50.450:FF:000011">
    <property type="entry name" value="TIGR00730 family Rossman fold protein"/>
    <property type="match status" value="1"/>
</dbReference>
<dbReference type="Pfam" id="PF03641">
    <property type="entry name" value="Lysine_decarbox"/>
    <property type="match status" value="1"/>
</dbReference>
<dbReference type="InterPro" id="IPR031100">
    <property type="entry name" value="LOG_fam"/>
</dbReference>
<feature type="compositionally biased region" description="Basic and acidic residues" evidence="2">
    <location>
        <begin position="1"/>
        <end position="12"/>
    </location>
</feature>
<dbReference type="PANTHER" id="PTHR43393:SF2">
    <property type="entry name" value="CYTOKININ RIBOSIDE 5'-MONOPHOSPHATE PHOSPHORIBOHYDROLASE"/>
    <property type="match status" value="1"/>
</dbReference>
<protein>
    <recommendedName>
        <fullName evidence="1">Cytokinin riboside 5'-monophosphate phosphoribohydrolase</fullName>
        <ecNumber evidence="1">3.2.2.n1</ecNumber>
    </recommendedName>
</protein>
<dbReference type="EMBL" id="JACHGW010000003">
    <property type="protein sequence ID" value="MBB6051820.1"/>
    <property type="molecule type" value="Genomic_DNA"/>
</dbReference>
<feature type="region of interest" description="Disordered" evidence="2">
    <location>
        <begin position="1"/>
        <end position="21"/>
    </location>
</feature>
<dbReference type="GO" id="GO:0005829">
    <property type="term" value="C:cytosol"/>
    <property type="evidence" value="ECO:0007669"/>
    <property type="project" value="TreeGrafter"/>
</dbReference>
<dbReference type="Gene3D" id="3.40.50.450">
    <property type="match status" value="1"/>
</dbReference>
<dbReference type="SUPFAM" id="SSF102405">
    <property type="entry name" value="MCP/YpsA-like"/>
    <property type="match status" value="1"/>
</dbReference>
<dbReference type="RefSeq" id="WP_184199621.1">
    <property type="nucleotide sequence ID" value="NZ_JACHGW010000003.1"/>
</dbReference>